<reference evidence="3 4" key="1">
    <citation type="submission" date="2014-07" db="EMBL/GenBank/DDBJ databases">
        <title>Draft genome of Clostridium celerecrescens 152B isolated from sediments associated with methane hydrate from Krishna Godavari basin.</title>
        <authorList>
            <person name="Honkalas V.S."/>
            <person name="Dabir A.P."/>
            <person name="Arora P."/>
            <person name="Dhakephalkar P.K."/>
        </authorList>
    </citation>
    <scope>NUCLEOTIDE SEQUENCE [LARGE SCALE GENOMIC DNA]</scope>
    <source>
        <strain evidence="3 4">152B</strain>
    </source>
</reference>
<evidence type="ECO:0000256" key="1">
    <source>
        <dbReference type="ARBA" id="ARBA00022737"/>
    </source>
</evidence>
<evidence type="ECO:0000313" key="3">
    <source>
        <dbReference type="EMBL" id="KEZ88983.1"/>
    </source>
</evidence>
<dbReference type="PANTHER" id="PTHR10937:SF17">
    <property type="entry name" value="GLUCOSAMINE-FRUCTOSE-6-PHOSPHATE AMINOTRANSFERASE"/>
    <property type="match status" value="1"/>
</dbReference>
<proteinExistence type="predicted"/>
<keyword evidence="4" id="KW-1185">Reference proteome</keyword>
<dbReference type="InterPro" id="IPR046348">
    <property type="entry name" value="SIS_dom_sf"/>
</dbReference>
<name>A0A084JJ49_9FIRM</name>
<organism evidence="3 4">
    <name type="scientific">Lacrimispora celerecrescens</name>
    <dbReference type="NCBI Taxonomy" id="29354"/>
    <lineage>
        <taxon>Bacteria</taxon>
        <taxon>Bacillati</taxon>
        <taxon>Bacillota</taxon>
        <taxon>Clostridia</taxon>
        <taxon>Lachnospirales</taxon>
        <taxon>Lachnospiraceae</taxon>
        <taxon>Lacrimispora</taxon>
    </lineage>
</organism>
<sequence length="356" mass="39792">MAQKMMEYIKEQPAIWARMAEEREDIFRELKECELNPVKRILIIGSGSSYIASMAVADFMEKILGIEATAEVPTRLSGFIKVLKPEDTLVIAVSQSGKSTSTISAVKEWREHGFTVITVTADPESPVALEGNLHQLIACGEETVGPKTKGMTGTVLTLSFMGLVLGQSWNRVEEEQFTHFLNELNKSIKAAPSNIDASIEFCKRNEDLLASMQHFTLISEEAGYYTVKEGALKILETLYVPASAYEFEEYLHGINNTIEPGLCNLFLPAGAHNSERMAVLERYSREKGCINFVITSLDFESGSHILNLSGSKEPYFSMFQALLAFQIMSVYGSERKCIECDTPKFHDFYRVMNTKA</sequence>
<dbReference type="GO" id="GO:0006002">
    <property type="term" value="P:fructose 6-phosphate metabolic process"/>
    <property type="evidence" value="ECO:0007669"/>
    <property type="project" value="TreeGrafter"/>
</dbReference>
<dbReference type="CDD" id="cd05008">
    <property type="entry name" value="SIS_GlmS_GlmD_1"/>
    <property type="match status" value="1"/>
</dbReference>
<dbReference type="InterPro" id="IPR035466">
    <property type="entry name" value="GlmS/AgaS_SIS"/>
</dbReference>
<dbReference type="PANTHER" id="PTHR10937">
    <property type="entry name" value="GLUCOSAMINE--FRUCTOSE-6-PHOSPHATE AMINOTRANSFERASE, ISOMERIZING"/>
    <property type="match status" value="1"/>
</dbReference>
<evidence type="ECO:0000313" key="4">
    <source>
        <dbReference type="Proteomes" id="UP000028525"/>
    </source>
</evidence>
<dbReference type="STRING" id="29354.IO98_17710"/>
<dbReference type="Pfam" id="PF01380">
    <property type="entry name" value="SIS"/>
    <property type="match status" value="1"/>
</dbReference>
<dbReference type="InterPro" id="IPR001347">
    <property type="entry name" value="SIS_dom"/>
</dbReference>
<comment type="caution">
    <text evidence="3">The sequence shown here is derived from an EMBL/GenBank/DDBJ whole genome shotgun (WGS) entry which is preliminary data.</text>
</comment>
<dbReference type="Gene3D" id="3.40.50.10490">
    <property type="entry name" value="Glucose-6-phosphate isomerase like protein, domain 1"/>
    <property type="match status" value="2"/>
</dbReference>
<dbReference type="GO" id="GO:0006047">
    <property type="term" value="P:UDP-N-acetylglucosamine metabolic process"/>
    <property type="evidence" value="ECO:0007669"/>
    <property type="project" value="TreeGrafter"/>
</dbReference>
<dbReference type="PROSITE" id="PS51464">
    <property type="entry name" value="SIS"/>
    <property type="match status" value="1"/>
</dbReference>
<feature type="domain" description="SIS" evidence="2">
    <location>
        <begin position="26"/>
        <end position="175"/>
    </location>
</feature>
<dbReference type="GO" id="GO:0004360">
    <property type="term" value="F:glutamine-fructose-6-phosphate transaminase (isomerizing) activity"/>
    <property type="evidence" value="ECO:0007669"/>
    <property type="project" value="TreeGrafter"/>
</dbReference>
<accession>A0A084JJ49</accession>
<dbReference type="SUPFAM" id="SSF53697">
    <property type="entry name" value="SIS domain"/>
    <property type="match status" value="1"/>
</dbReference>
<protein>
    <recommendedName>
        <fullName evidence="2">SIS domain-containing protein</fullName>
    </recommendedName>
</protein>
<evidence type="ECO:0000259" key="2">
    <source>
        <dbReference type="PROSITE" id="PS51464"/>
    </source>
</evidence>
<dbReference type="GO" id="GO:0097367">
    <property type="term" value="F:carbohydrate derivative binding"/>
    <property type="evidence" value="ECO:0007669"/>
    <property type="project" value="InterPro"/>
</dbReference>
<dbReference type="AlphaFoldDB" id="A0A084JJ49"/>
<keyword evidence="1" id="KW-0677">Repeat</keyword>
<dbReference type="OrthoDB" id="9779207at2"/>
<dbReference type="EMBL" id="JPME01000022">
    <property type="protein sequence ID" value="KEZ88983.1"/>
    <property type="molecule type" value="Genomic_DNA"/>
</dbReference>
<dbReference type="RefSeq" id="WP_038283334.1">
    <property type="nucleotide sequence ID" value="NZ_JPME01000022.1"/>
</dbReference>
<dbReference type="Proteomes" id="UP000028525">
    <property type="component" value="Unassembled WGS sequence"/>
</dbReference>
<dbReference type="GO" id="GO:0006487">
    <property type="term" value="P:protein N-linked glycosylation"/>
    <property type="evidence" value="ECO:0007669"/>
    <property type="project" value="TreeGrafter"/>
</dbReference>
<gene>
    <name evidence="3" type="ORF">IO98_17710</name>
</gene>